<organism evidence="2">
    <name type="scientific">Myoviridae sp. cthAo37</name>
    <dbReference type="NCBI Taxonomy" id="2827701"/>
    <lineage>
        <taxon>Viruses</taxon>
        <taxon>Duplodnaviria</taxon>
        <taxon>Heunggongvirae</taxon>
        <taxon>Uroviricota</taxon>
        <taxon>Caudoviricetes</taxon>
    </lineage>
</organism>
<protein>
    <submittedName>
        <fullName evidence="2">Uncharacterized protein</fullName>
    </submittedName>
</protein>
<keyword evidence="1" id="KW-1133">Transmembrane helix</keyword>
<dbReference type="EMBL" id="BK032529">
    <property type="protein sequence ID" value="DAF46033.1"/>
    <property type="molecule type" value="Genomic_DNA"/>
</dbReference>
<name>A0A8S5S519_9CAUD</name>
<keyword evidence="1" id="KW-0812">Transmembrane</keyword>
<sequence length="73" mass="8108">MKVIWQPTLEAEKLVSNAERALQCQISRGFKARLEKEAKREKILDVIAKGISDLILGCVIFGSLAIALYFGSK</sequence>
<keyword evidence="1" id="KW-0472">Membrane</keyword>
<reference evidence="2" key="1">
    <citation type="journal article" date="2021" name="Proc. Natl. Acad. Sci. U.S.A.">
        <title>A Catalog of Tens of Thousands of Viruses from Human Metagenomes Reveals Hidden Associations with Chronic Diseases.</title>
        <authorList>
            <person name="Tisza M.J."/>
            <person name="Buck C.B."/>
        </authorList>
    </citation>
    <scope>NUCLEOTIDE SEQUENCE</scope>
    <source>
        <strain evidence="2">CthAo37</strain>
    </source>
</reference>
<feature type="transmembrane region" description="Helical" evidence="1">
    <location>
        <begin position="46"/>
        <end position="70"/>
    </location>
</feature>
<accession>A0A8S5S519</accession>
<proteinExistence type="predicted"/>
<evidence type="ECO:0000313" key="2">
    <source>
        <dbReference type="EMBL" id="DAF46033.1"/>
    </source>
</evidence>
<evidence type="ECO:0000256" key="1">
    <source>
        <dbReference type="SAM" id="Phobius"/>
    </source>
</evidence>